<dbReference type="Proteomes" id="UP001497680">
    <property type="component" value="Unassembled WGS sequence"/>
</dbReference>
<name>A0ACC0CPW3_9PEZI</name>
<reference evidence="1 2" key="1">
    <citation type="journal article" date="2022" name="New Phytol.">
        <title>Ecological generalism drives hyperdiversity of secondary metabolite gene clusters in xylarialean endophytes.</title>
        <authorList>
            <person name="Franco M.E.E."/>
            <person name="Wisecaver J.H."/>
            <person name="Arnold A.E."/>
            <person name="Ju Y.M."/>
            <person name="Slot J.C."/>
            <person name="Ahrendt S."/>
            <person name="Moore L.P."/>
            <person name="Eastman K.E."/>
            <person name="Scott K."/>
            <person name="Konkel Z."/>
            <person name="Mondo S.J."/>
            <person name="Kuo A."/>
            <person name="Hayes R.D."/>
            <person name="Haridas S."/>
            <person name="Andreopoulos B."/>
            <person name="Riley R."/>
            <person name="LaButti K."/>
            <person name="Pangilinan J."/>
            <person name="Lipzen A."/>
            <person name="Amirebrahimi M."/>
            <person name="Yan J."/>
            <person name="Adam C."/>
            <person name="Keymanesh K."/>
            <person name="Ng V."/>
            <person name="Louie K."/>
            <person name="Northen T."/>
            <person name="Drula E."/>
            <person name="Henrissat B."/>
            <person name="Hsieh H.M."/>
            <person name="Youens-Clark K."/>
            <person name="Lutzoni F."/>
            <person name="Miadlikowska J."/>
            <person name="Eastwood D.C."/>
            <person name="Hamelin R.C."/>
            <person name="Grigoriev I.V."/>
            <person name="U'Ren J.M."/>
        </authorList>
    </citation>
    <scope>NUCLEOTIDE SEQUENCE [LARGE SCALE GENOMIC DNA]</scope>
    <source>
        <strain evidence="1 2">ER1909</strain>
    </source>
</reference>
<gene>
    <name evidence="1" type="ORF">F4821DRAFT_214814</name>
</gene>
<organism evidence="1 2">
    <name type="scientific">Hypoxylon rubiginosum</name>
    <dbReference type="NCBI Taxonomy" id="110542"/>
    <lineage>
        <taxon>Eukaryota</taxon>
        <taxon>Fungi</taxon>
        <taxon>Dikarya</taxon>
        <taxon>Ascomycota</taxon>
        <taxon>Pezizomycotina</taxon>
        <taxon>Sordariomycetes</taxon>
        <taxon>Xylariomycetidae</taxon>
        <taxon>Xylariales</taxon>
        <taxon>Hypoxylaceae</taxon>
        <taxon>Hypoxylon</taxon>
    </lineage>
</organism>
<dbReference type="EMBL" id="MU394371">
    <property type="protein sequence ID" value="KAI6082413.1"/>
    <property type="molecule type" value="Genomic_DNA"/>
</dbReference>
<sequence length="278" mass="32607">MPDAFSRFQCLPIELQWIIWELSIPDSIIIVDIKRGKITKVTRRPHLLMHICRMSRTIFLKHLTDIFPPSSSMSIAVNFARDHFYLRGFRPFFFMPAPLHLLPNIILGHSALEHPTELQVLLSKLVHLQQLQICLAEKPEQLDPMPANGLRRHCNLHHCEEFWFQYTSDVHDDGPERQVCPACRWHSKIFQQKFFDHGYFRLMFDPALPARPTTQQIIESRSPAIVWVRLCECLEMREERAEELQNKVELNEKDVEESYRQVLEATAACLEGKLDCSH</sequence>
<comment type="caution">
    <text evidence="1">The sequence shown here is derived from an EMBL/GenBank/DDBJ whole genome shotgun (WGS) entry which is preliminary data.</text>
</comment>
<evidence type="ECO:0000313" key="1">
    <source>
        <dbReference type="EMBL" id="KAI6082413.1"/>
    </source>
</evidence>
<proteinExistence type="predicted"/>
<protein>
    <submittedName>
        <fullName evidence="1">Uncharacterized protein</fullName>
    </submittedName>
</protein>
<keyword evidence="2" id="KW-1185">Reference proteome</keyword>
<evidence type="ECO:0000313" key="2">
    <source>
        <dbReference type="Proteomes" id="UP001497680"/>
    </source>
</evidence>
<accession>A0ACC0CPW3</accession>